<comment type="caution">
    <text evidence="1">The sequence shown here is derived from an EMBL/GenBank/DDBJ whole genome shotgun (WGS) entry which is preliminary data.</text>
</comment>
<accession>A0A0F9SAJ3</accession>
<organism evidence="1">
    <name type="scientific">marine sediment metagenome</name>
    <dbReference type="NCBI Taxonomy" id="412755"/>
    <lineage>
        <taxon>unclassified sequences</taxon>
        <taxon>metagenomes</taxon>
        <taxon>ecological metagenomes</taxon>
    </lineage>
</organism>
<proteinExistence type="predicted"/>
<dbReference type="EMBL" id="LAZR01002134">
    <property type="protein sequence ID" value="KKN34021.1"/>
    <property type="molecule type" value="Genomic_DNA"/>
</dbReference>
<gene>
    <name evidence="1" type="ORF">LCGC14_0797820</name>
</gene>
<evidence type="ECO:0000313" key="1">
    <source>
        <dbReference type="EMBL" id="KKN34021.1"/>
    </source>
</evidence>
<protein>
    <submittedName>
        <fullName evidence="1">Uncharacterized protein</fullName>
    </submittedName>
</protein>
<reference evidence="1" key="1">
    <citation type="journal article" date="2015" name="Nature">
        <title>Complex archaea that bridge the gap between prokaryotes and eukaryotes.</title>
        <authorList>
            <person name="Spang A."/>
            <person name="Saw J.H."/>
            <person name="Jorgensen S.L."/>
            <person name="Zaremba-Niedzwiedzka K."/>
            <person name="Martijn J."/>
            <person name="Lind A.E."/>
            <person name="van Eijk R."/>
            <person name="Schleper C."/>
            <person name="Guy L."/>
            <person name="Ettema T.J."/>
        </authorList>
    </citation>
    <scope>NUCLEOTIDE SEQUENCE</scope>
</reference>
<sequence>MAYKKFGKRFKKDIADRCRISDIGKKVNYIKARDIAVDMTKKTLDSEIEYGFLFNPNKLNEPHISYIYQGIKNECLVVMPRESEGSFHTHPISHEEEEVCLFSLEDINTDLGKQVVVSCVSKNKVDFINMDLRFNDKKRVLPLQHYINLVQTFEEFGNYTELELNALIELMEEHFIGDII</sequence>
<dbReference type="AlphaFoldDB" id="A0A0F9SAJ3"/>
<name>A0A0F9SAJ3_9ZZZZ</name>